<dbReference type="SUPFAM" id="SSF53686">
    <property type="entry name" value="Tryptophan synthase beta subunit-like PLP-dependent enzymes"/>
    <property type="match status" value="1"/>
</dbReference>
<reference evidence="1" key="1">
    <citation type="submission" date="2018-05" db="EMBL/GenBank/DDBJ databases">
        <authorList>
            <person name="Lanie J.A."/>
            <person name="Ng W.-L."/>
            <person name="Kazmierczak K.M."/>
            <person name="Andrzejewski T.M."/>
            <person name="Davidsen T.M."/>
            <person name="Wayne K.J."/>
            <person name="Tettelin H."/>
            <person name="Glass J.I."/>
            <person name="Rusch D."/>
            <person name="Podicherti R."/>
            <person name="Tsui H.-C.T."/>
            <person name="Winkler M.E."/>
        </authorList>
    </citation>
    <scope>NUCLEOTIDE SEQUENCE</scope>
</reference>
<dbReference type="Gene3D" id="3.40.50.1100">
    <property type="match status" value="1"/>
</dbReference>
<gene>
    <name evidence="1" type="ORF">METZ01_LOCUS337732</name>
</gene>
<accession>A0A382QIU4</accession>
<dbReference type="InterPro" id="IPR036052">
    <property type="entry name" value="TrpB-like_PALP_sf"/>
</dbReference>
<proteinExistence type="predicted"/>
<feature type="non-terminal residue" evidence="1">
    <location>
        <position position="1"/>
    </location>
</feature>
<name>A0A382QIU4_9ZZZZ</name>
<evidence type="ECO:0008006" key="2">
    <source>
        <dbReference type="Google" id="ProtNLM"/>
    </source>
</evidence>
<protein>
    <recommendedName>
        <fullName evidence="2">Tryptophan synthase subunit beta</fullName>
    </recommendedName>
</protein>
<evidence type="ECO:0000313" key="1">
    <source>
        <dbReference type="EMBL" id="SVC84878.1"/>
    </source>
</evidence>
<dbReference type="EMBL" id="UINC01114521">
    <property type="protein sequence ID" value="SVC84878.1"/>
    <property type="molecule type" value="Genomic_DNA"/>
</dbReference>
<organism evidence="1">
    <name type="scientific">marine metagenome</name>
    <dbReference type="NCBI Taxonomy" id="408172"/>
    <lineage>
        <taxon>unclassified sequences</taxon>
        <taxon>metagenomes</taxon>
        <taxon>ecological metagenomes</taxon>
    </lineage>
</organism>
<dbReference type="AlphaFoldDB" id="A0A382QIU4"/>
<sequence>HAIAGAMREVSAMRPDQSVLINLSGRGDKDIFTIGDALEDENWKRFLKEKASRL</sequence>